<dbReference type="EMBL" id="JACEFF010000294">
    <property type="protein sequence ID" value="KAH9640126.1"/>
    <property type="molecule type" value="Genomic_DNA"/>
</dbReference>
<dbReference type="PANTHER" id="PTHR24379:SF121">
    <property type="entry name" value="C2H2-TYPE DOMAIN-CONTAINING PROTEIN"/>
    <property type="match status" value="1"/>
</dbReference>
<dbReference type="InterPro" id="IPR013087">
    <property type="entry name" value="Znf_C2H2_type"/>
</dbReference>
<dbReference type="Pfam" id="PF00096">
    <property type="entry name" value="zf-C2H2"/>
    <property type="match status" value="1"/>
</dbReference>
<dbReference type="AlphaFoldDB" id="A0A922SJU6"/>
<keyword evidence="4" id="KW-0862">Zinc</keyword>
<reference evidence="8" key="1">
    <citation type="journal article" date="2021" name="G3 (Bethesda)">
        <title>Genome and transcriptome analysis of the beet armyworm Spodoptera exigua reveals targets for pest control. .</title>
        <authorList>
            <person name="Simon S."/>
            <person name="Breeschoten T."/>
            <person name="Jansen H.J."/>
            <person name="Dirks R.P."/>
            <person name="Schranz M.E."/>
            <person name="Ros V.I.D."/>
        </authorList>
    </citation>
    <scope>NUCLEOTIDE SEQUENCE</scope>
    <source>
        <strain evidence="8">TB_SE_WUR_2020</strain>
    </source>
</reference>
<dbReference type="InterPro" id="IPR036236">
    <property type="entry name" value="Znf_C2H2_sf"/>
</dbReference>
<keyword evidence="2" id="KW-0677">Repeat</keyword>
<evidence type="ECO:0000256" key="1">
    <source>
        <dbReference type="ARBA" id="ARBA00022723"/>
    </source>
</evidence>
<protein>
    <recommendedName>
        <fullName evidence="7">C2H2-type domain-containing protein</fullName>
    </recommendedName>
</protein>
<dbReference type="PROSITE" id="PS50157">
    <property type="entry name" value="ZINC_FINGER_C2H2_2"/>
    <property type="match status" value="4"/>
</dbReference>
<feature type="domain" description="C2H2-type" evidence="7">
    <location>
        <begin position="349"/>
        <end position="372"/>
    </location>
</feature>
<evidence type="ECO:0000256" key="5">
    <source>
        <dbReference type="PROSITE-ProRule" id="PRU00042"/>
    </source>
</evidence>
<dbReference type="Gene3D" id="3.30.160.60">
    <property type="entry name" value="Classic Zinc Finger"/>
    <property type="match status" value="3"/>
</dbReference>
<dbReference type="GO" id="GO:0008270">
    <property type="term" value="F:zinc ion binding"/>
    <property type="evidence" value="ECO:0007669"/>
    <property type="project" value="UniProtKB-KW"/>
</dbReference>
<evidence type="ECO:0000256" key="3">
    <source>
        <dbReference type="ARBA" id="ARBA00022771"/>
    </source>
</evidence>
<proteinExistence type="predicted"/>
<dbReference type="SMART" id="SM00355">
    <property type="entry name" value="ZnF_C2H2"/>
    <property type="match status" value="11"/>
</dbReference>
<organism evidence="8 9">
    <name type="scientific">Spodoptera exigua</name>
    <name type="common">Beet armyworm</name>
    <name type="synonym">Noctua fulgens</name>
    <dbReference type="NCBI Taxonomy" id="7107"/>
    <lineage>
        <taxon>Eukaryota</taxon>
        <taxon>Metazoa</taxon>
        <taxon>Ecdysozoa</taxon>
        <taxon>Arthropoda</taxon>
        <taxon>Hexapoda</taxon>
        <taxon>Insecta</taxon>
        <taxon>Pterygota</taxon>
        <taxon>Neoptera</taxon>
        <taxon>Endopterygota</taxon>
        <taxon>Lepidoptera</taxon>
        <taxon>Glossata</taxon>
        <taxon>Ditrysia</taxon>
        <taxon>Noctuoidea</taxon>
        <taxon>Noctuidae</taxon>
        <taxon>Amphipyrinae</taxon>
        <taxon>Spodoptera</taxon>
    </lineage>
</organism>
<feature type="domain" description="C2H2-type" evidence="7">
    <location>
        <begin position="202"/>
        <end position="230"/>
    </location>
</feature>
<evidence type="ECO:0000313" key="8">
    <source>
        <dbReference type="EMBL" id="KAH9640126.1"/>
    </source>
</evidence>
<keyword evidence="3 5" id="KW-0863">Zinc-finger</keyword>
<feature type="compositionally biased region" description="Basic residues" evidence="6">
    <location>
        <begin position="447"/>
        <end position="461"/>
    </location>
</feature>
<dbReference type="PANTHER" id="PTHR24379">
    <property type="entry name" value="KRAB AND ZINC FINGER DOMAIN-CONTAINING"/>
    <property type="match status" value="1"/>
</dbReference>
<evidence type="ECO:0000256" key="6">
    <source>
        <dbReference type="SAM" id="MobiDB-lite"/>
    </source>
</evidence>
<evidence type="ECO:0000313" key="9">
    <source>
        <dbReference type="Proteomes" id="UP000814243"/>
    </source>
</evidence>
<dbReference type="Proteomes" id="UP000814243">
    <property type="component" value="Unassembled WGS sequence"/>
</dbReference>
<dbReference type="PROSITE" id="PS00028">
    <property type="entry name" value="ZINC_FINGER_C2H2_1"/>
    <property type="match status" value="8"/>
</dbReference>
<dbReference type="SUPFAM" id="SSF57667">
    <property type="entry name" value="beta-beta-alpha zinc fingers"/>
    <property type="match status" value="2"/>
</dbReference>
<comment type="caution">
    <text evidence="8">The sequence shown here is derived from an EMBL/GenBank/DDBJ whole genome shotgun (WGS) entry which is preliminary data.</text>
</comment>
<feature type="compositionally biased region" description="Polar residues" evidence="6">
    <location>
        <begin position="432"/>
        <end position="442"/>
    </location>
</feature>
<name>A0A922SJU6_SPOEX</name>
<accession>A0A922SJU6</accession>
<feature type="domain" description="C2H2-type" evidence="7">
    <location>
        <begin position="533"/>
        <end position="561"/>
    </location>
</feature>
<evidence type="ECO:0000256" key="4">
    <source>
        <dbReference type="ARBA" id="ARBA00022833"/>
    </source>
</evidence>
<gene>
    <name evidence="8" type="ORF">HF086_002786</name>
</gene>
<sequence>MSSDELHEEIVEIVEDDSFNFIAEDSDLTCTICQAEFLDPEDLNIHIDQVHKVKGTKKCYFCPERYTDLMDFAEHFRDKHLANLFYCLYCLRSFKDEKEYKLHDKKHKRGTKSTYWCAMCSEKYGSLWDLRKHDLIFHEDNNEGYLIQNLLPYLSAVLKVKAVTALLSQHKPTVHTCMCCHYTTTELEDIITHSRNKKCKCYVCYMCTNVFKDKSSLQMHLEKVCEKRKPYGRVECPDCKVIYNSLVYSKHKKVCKIIKCSTCGTQYPSMYELSEHQSKDHPLSAELATCKFCWKHCVGTVALEKHMARAHKPYLHLYKYLCIYCKTPFKHPQKLFAHYFTTHRDLEPYTCKICSKTFRIRKRFTVHIKLQHKSVGFVEFDENYHVFFTEKKSEKPFIPKSLYGDESEKQTVVENTEDTDLTLLSMNSEISISETEGNQTETGLLVPRKRKKGPPKGRKKAQGTVTTLSSDDEPQEVSKKKTKSSRNTMTTSWKKKQQAINKKRFTCTICNKYCYTYQNYNHHISLHSKNEYKKCIKCSKVFRSKEKLNRHMNNEHSSSKLTDTLKTMLEKRKKGETMSDSLPMSEKFRRTIKKVECQDTGPVANIKQVEDGLSVQKFIENFRPETENRSESPIDNTVTVKMVSGIEKEPVIKMTKFNFKPLSEATKLAMPVKFKSNQFERTLATVRLVQAVSMYQEDNQDNDSQSYNEEIDRNDSIPEVAEEVMLEGTEETPNSSQIPHKIVIPKLPTMYKDLKIAHLHPQAPYYKIVPVKDVLKATEKSDVKKDTSKNTIKLPDGTKLITTNPLAHLIDNKEIEKVMEPMKNRYYKYKERDLPKMLVEALSNLDKPLVRKKKCFLLCKCYLVHNSV</sequence>
<keyword evidence="1" id="KW-0479">Metal-binding</keyword>
<evidence type="ECO:0000259" key="7">
    <source>
        <dbReference type="PROSITE" id="PS50157"/>
    </source>
</evidence>
<evidence type="ECO:0000256" key="2">
    <source>
        <dbReference type="ARBA" id="ARBA00022737"/>
    </source>
</evidence>
<feature type="domain" description="C2H2-type" evidence="7">
    <location>
        <begin position="320"/>
        <end position="348"/>
    </location>
</feature>
<feature type="region of interest" description="Disordered" evidence="6">
    <location>
        <begin position="432"/>
        <end position="495"/>
    </location>
</feature>